<dbReference type="InterPro" id="IPR007523">
    <property type="entry name" value="NDUFAF3/AAMDC"/>
</dbReference>
<organism evidence="1 2">
    <name type="scientific">Denitromonas halophila</name>
    <dbReference type="NCBI Taxonomy" id="1629404"/>
    <lineage>
        <taxon>Bacteria</taxon>
        <taxon>Pseudomonadati</taxon>
        <taxon>Pseudomonadota</taxon>
        <taxon>Betaproteobacteria</taxon>
        <taxon>Rhodocyclales</taxon>
        <taxon>Zoogloeaceae</taxon>
        <taxon>Denitromonas</taxon>
    </lineage>
</organism>
<proteinExistence type="predicted"/>
<dbReference type="Gene3D" id="3.40.1230.10">
    <property type="entry name" value="MTH938-like"/>
    <property type="match status" value="1"/>
</dbReference>
<dbReference type="PANTHER" id="PTHR21192">
    <property type="entry name" value="NUCLEAR PROTEIN E3-3"/>
    <property type="match status" value="1"/>
</dbReference>
<accession>A0A558CM67</accession>
<protein>
    <recommendedName>
        <fullName evidence="3">Xcc1710-like domain-containing protein</fullName>
    </recommendedName>
</protein>
<dbReference type="EMBL" id="VMNI01000002">
    <property type="protein sequence ID" value="TVO79565.1"/>
    <property type="molecule type" value="Genomic_DNA"/>
</dbReference>
<reference evidence="1 2" key="1">
    <citation type="submission" date="2019-07" db="EMBL/GenBank/DDBJ databases">
        <title>The pathways for chlorine oxyanion respiration interact through the shared metabolite chlorate.</title>
        <authorList>
            <person name="Barnum T.P."/>
            <person name="Cheng Y."/>
            <person name="Hill K.A."/>
            <person name="Lucas L.N."/>
            <person name="Carlson H.K."/>
            <person name="Coates J.D."/>
        </authorList>
    </citation>
    <scope>NUCLEOTIDE SEQUENCE [LARGE SCALE GENOMIC DNA]</scope>
    <source>
        <strain evidence="1 2">SFB-1</strain>
    </source>
</reference>
<dbReference type="AlphaFoldDB" id="A0A558CM67"/>
<dbReference type="Proteomes" id="UP000318349">
    <property type="component" value="Unassembled WGS sequence"/>
</dbReference>
<dbReference type="CDD" id="cd05560">
    <property type="entry name" value="Xcc1710_like"/>
    <property type="match status" value="1"/>
</dbReference>
<dbReference type="InterPro" id="IPR036748">
    <property type="entry name" value="MTH938-like_sf"/>
</dbReference>
<gene>
    <name evidence="1" type="ORF">FHP89_02105</name>
</gene>
<evidence type="ECO:0000313" key="2">
    <source>
        <dbReference type="Proteomes" id="UP000318349"/>
    </source>
</evidence>
<dbReference type="Pfam" id="PF04430">
    <property type="entry name" value="DUF498"/>
    <property type="match status" value="1"/>
</dbReference>
<sequence>MNLHQDSISDQNVITGYGPDYVQVNRVDHRGNSLIILPDQIQSDWAAPGGFEALSEAAFATLAKLDCVVVLIGTGNRQRFPSAALLRPLIEARLGFEIMDTPAACRTYNILMGENRKVAAALMFDPA</sequence>
<dbReference type="PANTHER" id="PTHR21192:SF2">
    <property type="entry name" value="NADH DEHYDROGENASE [UBIQUINONE] 1 ALPHA SUBCOMPLEX ASSEMBLY FACTOR 3"/>
    <property type="match status" value="1"/>
</dbReference>
<comment type="caution">
    <text evidence="1">The sequence shown here is derived from an EMBL/GenBank/DDBJ whole genome shotgun (WGS) entry which is preliminary data.</text>
</comment>
<evidence type="ECO:0000313" key="1">
    <source>
        <dbReference type="EMBL" id="TVO79565.1"/>
    </source>
</evidence>
<dbReference type="SUPFAM" id="SSF64076">
    <property type="entry name" value="MTH938-like"/>
    <property type="match status" value="1"/>
</dbReference>
<evidence type="ECO:0008006" key="3">
    <source>
        <dbReference type="Google" id="ProtNLM"/>
    </source>
</evidence>
<name>A0A558CM67_9RHOO</name>